<sequence length="226" mass="25140">MMHIIPSLLSKEQVRQARHALDKAAWTDGRVSAGHQALSAKHNQQLDQDDPASQQISDFILQQLGGNPRFMATALPLKVFPPRFNRYQVGGHYHNHIDSAVLSVPGTPHRVRGDMSATLFLCEPEEYDGGELIIEDSYGNHNVKLAAGDMVLYPGSSLHRVTPVTRGVRLASFFWIQSMIRQDSQRSILLNLDDAIQALTAKVPEDPALAQLTGVYHNLLRQWSST</sequence>
<dbReference type="Gene3D" id="2.60.120.620">
    <property type="entry name" value="q2cbj1_9rhob like domain"/>
    <property type="match status" value="1"/>
</dbReference>
<evidence type="ECO:0000256" key="1">
    <source>
        <dbReference type="ARBA" id="ARBA00001961"/>
    </source>
</evidence>
<name>A0A0F9S6Q0_9ZZZZ</name>
<evidence type="ECO:0000259" key="6">
    <source>
        <dbReference type="PROSITE" id="PS51471"/>
    </source>
</evidence>
<dbReference type="PANTHER" id="PTHR41536:SF1">
    <property type="entry name" value="PKHD-TYPE HYDROXYLASE YBIX"/>
    <property type="match status" value="1"/>
</dbReference>
<evidence type="ECO:0000256" key="4">
    <source>
        <dbReference type="ARBA" id="ARBA00023002"/>
    </source>
</evidence>
<evidence type="ECO:0000256" key="2">
    <source>
        <dbReference type="ARBA" id="ARBA00022723"/>
    </source>
</evidence>
<dbReference type="InterPro" id="IPR006620">
    <property type="entry name" value="Pro_4_hyd_alph"/>
</dbReference>
<evidence type="ECO:0000256" key="5">
    <source>
        <dbReference type="ARBA" id="ARBA00023004"/>
    </source>
</evidence>
<dbReference type="NCBIfam" id="NF003975">
    <property type="entry name" value="PRK05467.1-4"/>
    <property type="match status" value="1"/>
</dbReference>
<comment type="cofactor">
    <cofactor evidence="1">
        <name>L-ascorbate</name>
        <dbReference type="ChEBI" id="CHEBI:38290"/>
    </cofactor>
</comment>
<accession>A0A0F9S6Q0</accession>
<dbReference type="GO" id="GO:0006974">
    <property type="term" value="P:DNA damage response"/>
    <property type="evidence" value="ECO:0007669"/>
    <property type="project" value="TreeGrafter"/>
</dbReference>
<dbReference type="AlphaFoldDB" id="A0A0F9S6Q0"/>
<dbReference type="GO" id="GO:0031418">
    <property type="term" value="F:L-ascorbic acid binding"/>
    <property type="evidence" value="ECO:0007669"/>
    <property type="project" value="InterPro"/>
</dbReference>
<dbReference type="SUPFAM" id="SSF51197">
    <property type="entry name" value="Clavaminate synthase-like"/>
    <property type="match status" value="1"/>
</dbReference>
<proteinExistence type="inferred from homology"/>
<keyword evidence="2" id="KW-0479">Metal-binding</keyword>
<comment type="caution">
    <text evidence="7">The sequence shown here is derived from an EMBL/GenBank/DDBJ whole genome shotgun (WGS) entry which is preliminary data.</text>
</comment>
<protein>
    <recommendedName>
        <fullName evidence="6">Fe2OG dioxygenase domain-containing protein</fullName>
    </recommendedName>
</protein>
<dbReference type="HAMAP" id="MF_00657">
    <property type="entry name" value="Hydroxyl_YbiX"/>
    <property type="match status" value="1"/>
</dbReference>
<dbReference type="Gene3D" id="4.10.860.20">
    <property type="entry name" value="Rabenosyn, Rab binding domain"/>
    <property type="match status" value="1"/>
</dbReference>
<keyword evidence="4" id="KW-0560">Oxidoreductase</keyword>
<dbReference type="InterPro" id="IPR023550">
    <property type="entry name" value="PKHD_hydroxylase"/>
</dbReference>
<dbReference type="SMART" id="SM00702">
    <property type="entry name" value="P4Hc"/>
    <property type="match status" value="1"/>
</dbReference>
<dbReference type="InterPro" id="IPR041097">
    <property type="entry name" value="PKHD_C"/>
</dbReference>
<dbReference type="Pfam" id="PF18331">
    <property type="entry name" value="PKHD_C"/>
    <property type="match status" value="1"/>
</dbReference>
<dbReference type="GO" id="GO:0016706">
    <property type="term" value="F:2-oxoglutarate-dependent dioxygenase activity"/>
    <property type="evidence" value="ECO:0007669"/>
    <property type="project" value="InterPro"/>
</dbReference>
<dbReference type="PANTHER" id="PTHR41536">
    <property type="entry name" value="PKHD-TYPE HYDROXYLASE YBIX"/>
    <property type="match status" value="1"/>
</dbReference>
<dbReference type="InterPro" id="IPR044862">
    <property type="entry name" value="Pro_4_hyd_alph_FE2OG_OXY"/>
</dbReference>
<gene>
    <name evidence="7" type="ORF">LCGC14_0889480</name>
</gene>
<reference evidence="7" key="1">
    <citation type="journal article" date="2015" name="Nature">
        <title>Complex archaea that bridge the gap between prokaryotes and eukaryotes.</title>
        <authorList>
            <person name="Spang A."/>
            <person name="Saw J.H."/>
            <person name="Jorgensen S.L."/>
            <person name="Zaremba-Niedzwiedzka K."/>
            <person name="Martijn J."/>
            <person name="Lind A.E."/>
            <person name="van Eijk R."/>
            <person name="Schleper C."/>
            <person name="Guy L."/>
            <person name="Ettema T.J."/>
        </authorList>
    </citation>
    <scope>NUCLEOTIDE SEQUENCE</scope>
</reference>
<keyword evidence="3" id="KW-0223">Dioxygenase</keyword>
<keyword evidence="5" id="KW-0408">Iron</keyword>
<evidence type="ECO:0000313" key="7">
    <source>
        <dbReference type="EMBL" id="KKN24978.1"/>
    </source>
</evidence>
<dbReference type="EMBL" id="LAZR01002840">
    <property type="protein sequence ID" value="KKN24978.1"/>
    <property type="molecule type" value="Genomic_DNA"/>
</dbReference>
<dbReference type="GO" id="GO:0006879">
    <property type="term" value="P:intracellular iron ion homeostasis"/>
    <property type="evidence" value="ECO:0007669"/>
    <property type="project" value="TreeGrafter"/>
</dbReference>
<dbReference type="NCBIfam" id="NF003974">
    <property type="entry name" value="PRK05467.1-3"/>
    <property type="match status" value="1"/>
</dbReference>
<evidence type="ECO:0000256" key="3">
    <source>
        <dbReference type="ARBA" id="ARBA00022964"/>
    </source>
</evidence>
<feature type="domain" description="Fe2OG dioxygenase" evidence="6">
    <location>
        <begin position="78"/>
        <end position="178"/>
    </location>
</feature>
<organism evidence="7">
    <name type="scientific">marine sediment metagenome</name>
    <dbReference type="NCBI Taxonomy" id="412755"/>
    <lineage>
        <taxon>unclassified sequences</taxon>
        <taxon>metagenomes</taxon>
        <taxon>ecological metagenomes</taxon>
    </lineage>
</organism>
<dbReference type="InterPro" id="IPR005123">
    <property type="entry name" value="Oxoglu/Fe-dep_dioxygenase_dom"/>
</dbReference>
<dbReference type="Pfam" id="PF13640">
    <property type="entry name" value="2OG-FeII_Oxy_3"/>
    <property type="match status" value="1"/>
</dbReference>
<dbReference type="GO" id="GO:0005506">
    <property type="term" value="F:iron ion binding"/>
    <property type="evidence" value="ECO:0007669"/>
    <property type="project" value="InterPro"/>
</dbReference>
<dbReference type="PROSITE" id="PS51471">
    <property type="entry name" value="FE2OG_OXY"/>
    <property type="match status" value="1"/>
</dbReference>